<dbReference type="Gene3D" id="3.30.43.10">
    <property type="entry name" value="Uridine Diphospho-n-acetylenolpyruvylglucosamine Reductase, domain 2"/>
    <property type="match status" value="1"/>
</dbReference>
<dbReference type="GO" id="GO:0071949">
    <property type="term" value="F:FAD binding"/>
    <property type="evidence" value="ECO:0007669"/>
    <property type="project" value="InterPro"/>
</dbReference>
<gene>
    <name evidence="5" type="primary">ndhF</name>
    <name evidence="5" type="ORF">HRbin17_02139</name>
</gene>
<feature type="domain" description="FAD-binding PCMH-type" evidence="4">
    <location>
        <begin position="1"/>
        <end position="175"/>
    </location>
</feature>
<dbReference type="AlphaFoldDB" id="A0A2H5XEK4"/>
<proteinExistence type="predicted"/>
<dbReference type="Gene3D" id="3.30.390.50">
    <property type="entry name" value="CO dehydrogenase flavoprotein, C-terminal domain"/>
    <property type="match status" value="1"/>
</dbReference>
<dbReference type="FunFam" id="3.30.465.10:FF:000017">
    <property type="entry name" value="Xanthine dehydrogenase, FAD binding subunit"/>
    <property type="match status" value="1"/>
</dbReference>
<dbReference type="PANTHER" id="PTHR42659:SF2">
    <property type="entry name" value="XANTHINE DEHYDROGENASE SUBUNIT C-RELATED"/>
    <property type="match status" value="1"/>
</dbReference>
<comment type="caution">
    <text evidence="5">The sequence shown here is derived from an EMBL/GenBank/DDBJ whole genome shotgun (WGS) entry which is preliminary data.</text>
</comment>
<dbReference type="SUPFAM" id="SSF56176">
    <property type="entry name" value="FAD-binding/transporter-associated domain-like"/>
    <property type="match status" value="1"/>
</dbReference>
<keyword evidence="3 5" id="KW-0560">Oxidoreductase</keyword>
<dbReference type="SUPFAM" id="SSF55447">
    <property type="entry name" value="CO dehydrogenase flavoprotein C-terminal domain-like"/>
    <property type="match status" value="1"/>
</dbReference>
<dbReference type="InterPro" id="IPR016166">
    <property type="entry name" value="FAD-bd_PCMH"/>
</dbReference>
<dbReference type="InterPro" id="IPR005107">
    <property type="entry name" value="CO_DH_flav_C"/>
</dbReference>
<dbReference type="Proteomes" id="UP000236173">
    <property type="component" value="Unassembled WGS sequence"/>
</dbReference>
<evidence type="ECO:0000313" key="6">
    <source>
        <dbReference type="Proteomes" id="UP000236173"/>
    </source>
</evidence>
<evidence type="ECO:0000259" key="4">
    <source>
        <dbReference type="PROSITE" id="PS51387"/>
    </source>
</evidence>
<protein>
    <submittedName>
        <fullName evidence="5">Nicotinate dehydrogenase FAD-subunit</fullName>
        <ecNumber evidence="5">1.17.1.5</ecNumber>
    </submittedName>
</protein>
<dbReference type="Gene3D" id="3.30.465.10">
    <property type="match status" value="1"/>
</dbReference>
<dbReference type="InterPro" id="IPR051312">
    <property type="entry name" value="Diverse_Substr_Oxidored"/>
</dbReference>
<dbReference type="SMART" id="SM01092">
    <property type="entry name" value="CO_deh_flav_C"/>
    <property type="match status" value="1"/>
</dbReference>
<dbReference type="Pfam" id="PF00941">
    <property type="entry name" value="FAD_binding_5"/>
    <property type="match status" value="1"/>
</dbReference>
<keyword evidence="2" id="KW-0274">FAD</keyword>
<dbReference type="EC" id="1.17.1.5" evidence="5"/>
<reference evidence="6" key="1">
    <citation type="submission" date="2017-09" db="EMBL/GenBank/DDBJ databases">
        <title>Metaegenomics of thermophilic ammonia-oxidizing enrichment culture.</title>
        <authorList>
            <person name="Kato S."/>
            <person name="Suzuki K."/>
        </authorList>
    </citation>
    <scope>NUCLEOTIDE SEQUENCE [LARGE SCALE GENOMIC DNA]</scope>
</reference>
<dbReference type="InterPro" id="IPR016167">
    <property type="entry name" value="FAD-bd_PCMH_sub1"/>
</dbReference>
<dbReference type="EMBL" id="BEHT01000032">
    <property type="protein sequence ID" value="GBC99610.1"/>
    <property type="molecule type" value="Genomic_DNA"/>
</dbReference>
<dbReference type="InterPro" id="IPR036683">
    <property type="entry name" value="CO_DH_flav_C_dom_sf"/>
</dbReference>
<dbReference type="InterPro" id="IPR016169">
    <property type="entry name" value="FAD-bd_PCMH_sub2"/>
</dbReference>
<evidence type="ECO:0000256" key="2">
    <source>
        <dbReference type="ARBA" id="ARBA00022827"/>
    </source>
</evidence>
<dbReference type="PANTHER" id="PTHR42659">
    <property type="entry name" value="XANTHINE DEHYDROGENASE SUBUNIT C-RELATED"/>
    <property type="match status" value="1"/>
</dbReference>
<dbReference type="GO" id="GO:0050138">
    <property type="term" value="F:nicotinate dehydrogenase activity"/>
    <property type="evidence" value="ECO:0007669"/>
    <property type="project" value="UniProtKB-EC"/>
</dbReference>
<keyword evidence="1" id="KW-0285">Flavoprotein</keyword>
<sequence>MHAFDYVPAQSLDEVVEVLHQFGERAKPLAGGTDMVLFMERGRWRPDIVVELPHIPPFVGVELGDGHLRVGSRTTMRELETHPLVRAQAPLLATAAGEVGSVQIRNLATVGGNIGTASPAGDTLPALLALDASVRLRSKSGERIVPITEFFVGPGQTVMRPDEVITDVLVPVPSGRVGMAFYKLAVRRYMDIAIVDVAVLLTVNDDGAIIDARVALGAVAPTPIRVYDAEERLKGNELSETLAAEAAELAQQASRPISDQRGSAEYRRLMVQRLTRRLLWQAYQDAMSKAATGR</sequence>
<dbReference type="InterPro" id="IPR002346">
    <property type="entry name" value="Mopterin_DH_FAD-bd"/>
</dbReference>
<evidence type="ECO:0000256" key="3">
    <source>
        <dbReference type="ARBA" id="ARBA00023002"/>
    </source>
</evidence>
<organism evidence="5 6">
    <name type="scientific">Candidatus Fervidibacter japonicus</name>
    <dbReference type="NCBI Taxonomy" id="2035412"/>
    <lineage>
        <taxon>Bacteria</taxon>
        <taxon>Candidatus Fervidibacterota</taxon>
        <taxon>Candidatus Fervidibacter</taxon>
    </lineage>
</organism>
<dbReference type="InterPro" id="IPR036318">
    <property type="entry name" value="FAD-bd_PCMH-like_sf"/>
</dbReference>
<dbReference type="Pfam" id="PF03450">
    <property type="entry name" value="CO_deh_flav_C"/>
    <property type="match status" value="1"/>
</dbReference>
<name>A0A2H5XEK4_9BACT</name>
<evidence type="ECO:0000256" key="1">
    <source>
        <dbReference type="ARBA" id="ARBA00022630"/>
    </source>
</evidence>
<evidence type="ECO:0000313" key="5">
    <source>
        <dbReference type="EMBL" id="GBC99610.1"/>
    </source>
</evidence>
<accession>A0A2H5XEK4</accession>
<dbReference type="PROSITE" id="PS51387">
    <property type="entry name" value="FAD_PCMH"/>
    <property type="match status" value="1"/>
</dbReference>